<keyword evidence="4 12" id="KW-0336">GPI-anchor</keyword>
<keyword evidence="5 13" id="KW-0732">Signal</keyword>
<reference evidence="14" key="3">
    <citation type="submission" date="2025-09" db="UniProtKB">
        <authorList>
            <consortium name="Ensembl"/>
        </authorList>
    </citation>
    <scope>IDENTIFICATION</scope>
    <source>
        <strain evidence="14">Hd-rR</strain>
    </source>
</reference>
<keyword evidence="6 12" id="KW-0654">Proteoglycan</keyword>
<dbReference type="GO" id="GO:0045202">
    <property type="term" value="C:synapse"/>
    <property type="evidence" value="ECO:0000318"/>
    <property type="project" value="GO_Central"/>
</dbReference>
<dbReference type="Proteomes" id="UP000001038">
    <property type="component" value="Chromosome 3"/>
</dbReference>
<comment type="similarity">
    <text evidence="2 11">Belongs to the glypican family.</text>
</comment>
<evidence type="ECO:0000256" key="7">
    <source>
        <dbReference type="ARBA" id="ARBA00023136"/>
    </source>
</evidence>
<dbReference type="GO" id="GO:0098552">
    <property type="term" value="C:side of membrane"/>
    <property type="evidence" value="ECO:0007669"/>
    <property type="project" value="UniProtKB-KW"/>
</dbReference>
<dbReference type="PANTHER" id="PTHR10822">
    <property type="entry name" value="GLYPICAN"/>
    <property type="match status" value="1"/>
</dbReference>
<evidence type="ECO:0000256" key="5">
    <source>
        <dbReference type="ARBA" id="ARBA00022729"/>
    </source>
</evidence>
<dbReference type="GO" id="GO:0016477">
    <property type="term" value="P:cell migration"/>
    <property type="evidence" value="ECO:0000318"/>
    <property type="project" value="GO_Central"/>
</dbReference>
<dbReference type="InParanoid" id="A0A3B3II14"/>
<dbReference type="Ensembl" id="ENSORLT00000026940.1">
    <property type="protein sequence ID" value="ENSORLP00000043459.1"/>
    <property type="gene ID" value="ENSORLG00000022771.1"/>
</dbReference>
<keyword evidence="15" id="KW-1185">Reference proteome</keyword>
<evidence type="ECO:0000256" key="12">
    <source>
        <dbReference type="RuleBase" id="RU003519"/>
    </source>
</evidence>
<gene>
    <name evidence="14" type="primary">gpc6a</name>
</gene>
<dbReference type="Bgee" id="ENSORLG00000022771">
    <property type="expression patterns" value="Expressed in brain and 4 other cell types or tissues"/>
</dbReference>
<reference evidence="14 15" key="1">
    <citation type="journal article" date="2007" name="Nature">
        <title>The medaka draft genome and insights into vertebrate genome evolution.</title>
        <authorList>
            <person name="Kasahara M."/>
            <person name="Naruse K."/>
            <person name="Sasaki S."/>
            <person name="Nakatani Y."/>
            <person name="Qu W."/>
            <person name="Ahsan B."/>
            <person name="Yamada T."/>
            <person name="Nagayasu Y."/>
            <person name="Doi K."/>
            <person name="Kasai Y."/>
            <person name="Jindo T."/>
            <person name="Kobayashi D."/>
            <person name="Shimada A."/>
            <person name="Toyoda A."/>
            <person name="Kuroki Y."/>
            <person name="Fujiyama A."/>
            <person name="Sasaki T."/>
            <person name="Shimizu A."/>
            <person name="Asakawa S."/>
            <person name="Shimizu N."/>
            <person name="Hashimoto S."/>
            <person name="Yang J."/>
            <person name="Lee Y."/>
            <person name="Matsushima K."/>
            <person name="Sugano S."/>
            <person name="Sakaizumi M."/>
            <person name="Narita T."/>
            <person name="Ohishi K."/>
            <person name="Haga S."/>
            <person name="Ohta F."/>
            <person name="Nomoto H."/>
            <person name="Nogata K."/>
            <person name="Morishita T."/>
            <person name="Endo T."/>
            <person name="Shin-I T."/>
            <person name="Takeda H."/>
            <person name="Morishita S."/>
            <person name="Kohara Y."/>
        </authorList>
    </citation>
    <scope>NUCLEOTIDE SEQUENCE [LARGE SCALE GENOMIC DNA]</scope>
    <source>
        <strain evidence="14 15">Hd-rR</strain>
    </source>
</reference>
<evidence type="ECO:0000313" key="14">
    <source>
        <dbReference type="Ensembl" id="ENSORLP00000043459.1"/>
    </source>
</evidence>
<feature type="chain" id="PRO_5017424541" evidence="13">
    <location>
        <begin position="28"/>
        <end position="569"/>
    </location>
</feature>
<evidence type="ECO:0000256" key="13">
    <source>
        <dbReference type="SAM" id="SignalP"/>
    </source>
</evidence>
<feature type="signal peptide" evidence="13">
    <location>
        <begin position="1"/>
        <end position="27"/>
    </location>
</feature>
<keyword evidence="9 12" id="KW-0357">Heparan sulfate</keyword>
<evidence type="ECO:0000256" key="3">
    <source>
        <dbReference type="ARBA" id="ARBA00022475"/>
    </source>
</evidence>
<keyword evidence="3" id="KW-1003">Cell membrane</keyword>
<evidence type="ECO:0000256" key="8">
    <source>
        <dbReference type="ARBA" id="ARBA00023180"/>
    </source>
</evidence>
<accession>A0A3B3II14</accession>
<sequence length="569" mass="64261">MNAMWRLQVAFCTVSVLSLSSAGESKARSCSEVRQAYKAKGFSLLNVPLQEISGEHLRVCPQGYTCCTSEMEEKLNQQSKLEFENMVEESSRQMRTTFISRHKKFDEFFLELLDNSEKSLNSLFTRTYGKLYMQNSEVFQDLFTELKRYYTGGNVNLEEMLNDFWSRLLERMFQLLNSQYHFTDDYLECIGKIADVLKPFGDAPRRLKIQVTKAFIAARTFVQGLMVGREVANRVAKVNVAPACVRALTKMLYCPYCRGMAGLKPCHNYCHNVMRGCLANQADLDSEWNLFIDAMLLVANRLEGPDNIEAVIDPVDIKISEAIITMQENSMQVSAKVFQECGQPKPSGLSRSTRGIDMLNSRFRPYTPEQRPTSAAGTSLERLRVVWRTMQQSVNDIKERLEESKRVWSKLPNDICSKEKLTQPDEEQCWNSHTKGRYFPEVVKEGLTNQINNPEVDVDITRPDTLIRQQIMALRVMTNKLKNAYNGNDIYFQDSSDEGSSSGSGSGCTDSCTTELIFVGTEAPVIGTDRSDERAAAAAAGKSLSRGPSTPLVMSALTLLLWATQTQLR</sequence>
<keyword evidence="10 12" id="KW-0449">Lipoprotein</keyword>
<name>A0A3B3II14_ORYLA</name>
<evidence type="ECO:0000256" key="11">
    <source>
        <dbReference type="RuleBase" id="RU003518"/>
    </source>
</evidence>
<dbReference type="InterPro" id="IPR019803">
    <property type="entry name" value="Glypican_CS"/>
</dbReference>
<evidence type="ECO:0000256" key="10">
    <source>
        <dbReference type="ARBA" id="ARBA00023288"/>
    </source>
</evidence>
<evidence type="ECO:0000256" key="2">
    <source>
        <dbReference type="ARBA" id="ARBA00010260"/>
    </source>
</evidence>
<keyword evidence="7 12" id="KW-0472">Membrane</keyword>
<dbReference type="Pfam" id="PF01153">
    <property type="entry name" value="Glypican"/>
    <property type="match status" value="1"/>
</dbReference>
<dbReference type="InterPro" id="IPR001863">
    <property type="entry name" value="Glypican"/>
</dbReference>
<dbReference type="GO" id="GO:1905475">
    <property type="term" value="P:regulation of protein localization to membrane"/>
    <property type="evidence" value="ECO:0000318"/>
    <property type="project" value="GO_Central"/>
</dbReference>
<dbReference type="GO" id="GO:0009966">
    <property type="term" value="P:regulation of signal transduction"/>
    <property type="evidence" value="ECO:0007669"/>
    <property type="project" value="InterPro"/>
</dbReference>
<evidence type="ECO:0000256" key="1">
    <source>
        <dbReference type="ARBA" id="ARBA00004609"/>
    </source>
</evidence>
<evidence type="ECO:0000256" key="6">
    <source>
        <dbReference type="ARBA" id="ARBA00022974"/>
    </source>
</evidence>
<reference evidence="14" key="2">
    <citation type="submission" date="2025-08" db="UniProtKB">
        <authorList>
            <consortium name="Ensembl"/>
        </authorList>
    </citation>
    <scope>IDENTIFICATION</scope>
    <source>
        <strain evidence="14">Hd-rR</strain>
    </source>
</reference>
<proteinExistence type="inferred from homology"/>
<protein>
    <submittedName>
        <fullName evidence="14">Glypican 6a</fullName>
    </submittedName>
</protein>
<evidence type="ECO:0000313" key="15">
    <source>
        <dbReference type="Proteomes" id="UP000001038"/>
    </source>
</evidence>
<dbReference type="PANTHER" id="PTHR10822:SF31">
    <property type="entry name" value="GLYPICAN-6"/>
    <property type="match status" value="1"/>
</dbReference>
<dbReference type="PROSITE" id="PS01207">
    <property type="entry name" value="GLYPICAN"/>
    <property type="match status" value="1"/>
</dbReference>
<evidence type="ECO:0000256" key="4">
    <source>
        <dbReference type="ARBA" id="ARBA00022622"/>
    </source>
</evidence>
<comment type="subcellular location">
    <subcellularLocation>
        <location evidence="1 12">Cell membrane</location>
        <topology evidence="1 12">Lipid-anchor</topology>
        <topology evidence="1 12">GPI-anchor</topology>
    </subcellularLocation>
</comment>
<dbReference type="GO" id="GO:0009986">
    <property type="term" value="C:cell surface"/>
    <property type="evidence" value="ECO:0000318"/>
    <property type="project" value="GO_Central"/>
</dbReference>
<keyword evidence="8" id="KW-0325">Glycoprotein</keyword>
<evidence type="ECO:0000256" key="9">
    <source>
        <dbReference type="ARBA" id="ARBA00023207"/>
    </source>
</evidence>
<dbReference type="GeneTree" id="ENSGT01050000244897"/>
<dbReference type="GO" id="GO:0005886">
    <property type="term" value="C:plasma membrane"/>
    <property type="evidence" value="ECO:0007669"/>
    <property type="project" value="UniProtKB-SubCell"/>
</dbReference>
<organism evidence="14 15">
    <name type="scientific">Oryzias latipes</name>
    <name type="common">Japanese rice fish</name>
    <name type="synonym">Japanese killifish</name>
    <dbReference type="NCBI Taxonomy" id="8090"/>
    <lineage>
        <taxon>Eukaryota</taxon>
        <taxon>Metazoa</taxon>
        <taxon>Chordata</taxon>
        <taxon>Craniata</taxon>
        <taxon>Vertebrata</taxon>
        <taxon>Euteleostomi</taxon>
        <taxon>Actinopterygii</taxon>
        <taxon>Neopterygii</taxon>
        <taxon>Teleostei</taxon>
        <taxon>Neoteleostei</taxon>
        <taxon>Acanthomorphata</taxon>
        <taxon>Ovalentaria</taxon>
        <taxon>Atherinomorphae</taxon>
        <taxon>Beloniformes</taxon>
        <taxon>Adrianichthyidae</taxon>
        <taxon>Oryziinae</taxon>
        <taxon>Oryzias</taxon>
    </lineage>
</organism>
<dbReference type="STRING" id="8090.ENSORLP00000043459"/>
<dbReference type="AlphaFoldDB" id="A0A3B3II14"/>
<comment type="function">
    <text evidence="12">Cell surface proteoglycan.</text>
</comment>
<dbReference type="OrthoDB" id="10010764at2759"/>